<dbReference type="Proteomes" id="UP000031030">
    <property type="component" value="Unassembled WGS sequence"/>
</dbReference>
<keyword evidence="3" id="KW-1003">Cell membrane</keyword>
<keyword evidence="5" id="KW-0762">Sugar transport</keyword>
<protein>
    <recommendedName>
        <fullName evidence="10">Xylose transport system permease protein XylH</fullName>
    </recommendedName>
</protein>
<keyword evidence="2" id="KW-0813">Transport</keyword>
<evidence type="ECO:0000256" key="9">
    <source>
        <dbReference type="ARBA" id="ARBA00035611"/>
    </source>
</evidence>
<dbReference type="RefSeq" id="WP_039397141.1">
    <property type="nucleotide sequence ID" value="NZ_JTDK01000006.1"/>
</dbReference>
<dbReference type="GO" id="GO:0022857">
    <property type="term" value="F:transmembrane transporter activity"/>
    <property type="evidence" value="ECO:0007669"/>
    <property type="project" value="InterPro"/>
</dbReference>
<dbReference type="GO" id="GO:0005886">
    <property type="term" value="C:plasma membrane"/>
    <property type="evidence" value="ECO:0007669"/>
    <property type="project" value="UniProtKB-SubCell"/>
</dbReference>
<dbReference type="PANTHER" id="PTHR32196:SF32">
    <property type="entry name" value="XYLOSE TRANSPORT SYSTEM PERMEASE PROTEIN XYLH"/>
    <property type="match status" value="1"/>
</dbReference>
<feature type="transmembrane region" description="Helical" evidence="11">
    <location>
        <begin position="341"/>
        <end position="361"/>
    </location>
</feature>
<gene>
    <name evidence="12" type="ORF">LK09_06040</name>
</gene>
<feature type="transmembrane region" description="Helical" evidence="11">
    <location>
        <begin position="153"/>
        <end position="172"/>
    </location>
</feature>
<keyword evidence="6 11" id="KW-0812">Transmembrane</keyword>
<sequence>MTVQRTEAAPDPVASDLIGSGVEGGLRDQIDAWWQRIRGGEMGALPAIGGLVVLSILFSILSPYFFTAGNLANLINQAASLVMLGMALVFVLLLGEIDLSAGVTGGVGVALFVVLNDVAHIPWPIALIVGFLFGIVTGSVIGFFVARVGIPSFVVTLGLFLGYQGLALVVIGSGGLYQMQVPAISAIMNSNLPVWAGWVLLLVVLAVSGGMSFWDRSRRTRAGVPNRDISLVWIKLGVILVIGGVVVYFLNLNRSQSIIPVQGVPMIVPIVLAILWIGTFVLDRTKFGRYLYAIGGNAEAVRRSGVKVRWVKWSAFVVCSSLAVVSQLFDVARIGNVDAAAGRDIVLSGVAAAVVGGVSLFGGRGRLIHAALGALVIAAITNGLGLLNLPSGINLLVTGGVLILAATVDALSRLRSGGARA</sequence>
<evidence type="ECO:0000256" key="5">
    <source>
        <dbReference type="ARBA" id="ARBA00022597"/>
    </source>
</evidence>
<keyword evidence="4" id="KW-0997">Cell inner membrane</keyword>
<evidence type="ECO:0000256" key="10">
    <source>
        <dbReference type="ARBA" id="ARBA00035686"/>
    </source>
</evidence>
<feature type="transmembrane region" description="Helical" evidence="11">
    <location>
        <begin position="44"/>
        <end position="66"/>
    </location>
</feature>
<evidence type="ECO:0000256" key="6">
    <source>
        <dbReference type="ARBA" id="ARBA00022692"/>
    </source>
</evidence>
<dbReference type="PANTHER" id="PTHR32196">
    <property type="entry name" value="ABC TRANSPORTER PERMEASE PROTEIN YPHD-RELATED-RELATED"/>
    <property type="match status" value="1"/>
</dbReference>
<feature type="transmembrane region" description="Helical" evidence="11">
    <location>
        <begin position="78"/>
        <end position="94"/>
    </location>
</feature>
<feature type="transmembrane region" description="Helical" evidence="11">
    <location>
        <begin position="101"/>
        <end position="119"/>
    </location>
</feature>
<feature type="transmembrane region" description="Helical" evidence="11">
    <location>
        <begin position="310"/>
        <end position="329"/>
    </location>
</feature>
<evidence type="ECO:0000256" key="3">
    <source>
        <dbReference type="ARBA" id="ARBA00022475"/>
    </source>
</evidence>
<evidence type="ECO:0000313" key="12">
    <source>
        <dbReference type="EMBL" id="KHK98536.1"/>
    </source>
</evidence>
<feature type="transmembrane region" description="Helical" evidence="11">
    <location>
        <begin position="368"/>
        <end position="387"/>
    </location>
</feature>
<feature type="transmembrane region" description="Helical" evidence="11">
    <location>
        <begin position="192"/>
        <end position="211"/>
    </location>
</feature>
<dbReference type="OrthoDB" id="3468954at2"/>
<evidence type="ECO:0000256" key="7">
    <source>
        <dbReference type="ARBA" id="ARBA00022989"/>
    </source>
</evidence>
<dbReference type="CDD" id="cd06579">
    <property type="entry name" value="TM_PBP1_transp_AraH_like"/>
    <property type="match status" value="1"/>
</dbReference>
<comment type="caution">
    <text evidence="12">The sequence shown here is derived from an EMBL/GenBank/DDBJ whole genome shotgun (WGS) entry which is preliminary data.</text>
</comment>
<accession>A0A0B2AA81</accession>
<feature type="transmembrane region" description="Helical" evidence="11">
    <location>
        <begin position="263"/>
        <end position="282"/>
    </location>
</feature>
<name>A0A0B2AA81_9MICO</name>
<comment type="function">
    <text evidence="9">Part of the binding-protein-dependent transport system for D-xylose. Probably responsible for the translocation of the substrate across the membrane.</text>
</comment>
<organism evidence="12 13">
    <name type="scientific">Microbacterium mangrovi</name>
    <dbReference type="NCBI Taxonomy" id="1348253"/>
    <lineage>
        <taxon>Bacteria</taxon>
        <taxon>Bacillati</taxon>
        <taxon>Actinomycetota</taxon>
        <taxon>Actinomycetes</taxon>
        <taxon>Micrococcales</taxon>
        <taxon>Microbacteriaceae</taxon>
        <taxon>Microbacterium</taxon>
    </lineage>
</organism>
<evidence type="ECO:0000256" key="8">
    <source>
        <dbReference type="ARBA" id="ARBA00023136"/>
    </source>
</evidence>
<feature type="transmembrane region" description="Helical" evidence="11">
    <location>
        <begin position="125"/>
        <end position="146"/>
    </location>
</feature>
<dbReference type="STRING" id="1348253.LK09_06040"/>
<dbReference type="EMBL" id="JTDK01000006">
    <property type="protein sequence ID" value="KHK98536.1"/>
    <property type="molecule type" value="Genomic_DNA"/>
</dbReference>
<keyword evidence="8 11" id="KW-0472">Membrane</keyword>
<dbReference type="Pfam" id="PF02653">
    <property type="entry name" value="BPD_transp_2"/>
    <property type="match status" value="1"/>
</dbReference>
<keyword evidence="13" id="KW-1185">Reference proteome</keyword>
<dbReference type="AlphaFoldDB" id="A0A0B2AA81"/>
<dbReference type="InterPro" id="IPR001851">
    <property type="entry name" value="ABC_transp_permease"/>
</dbReference>
<evidence type="ECO:0000313" key="13">
    <source>
        <dbReference type="Proteomes" id="UP000031030"/>
    </source>
</evidence>
<evidence type="ECO:0000256" key="4">
    <source>
        <dbReference type="ARBA" id="ARBA00022519"/>
    </source>
</evidence>
<evidence type="ECO:0000256" key="11">
    <source>
        <dbReference type="SAM" id="Phobius"/>
    </source>
</evidence>
<keyword evidence="7 11" id="KW-1133">Transmembrane helix</keyword>
<proteinExistence type="predicted"/>
<comment type="subcellular location">
    <subcellularLocation>
        <location evidence="1">Cell membrane</location>
        <topology evidence="1">Multi-pass membrane protein</topology>
    </subcellularLocation>
</comment>
<evidence type="ECO:0000256" key="2">
    <source>
        <dbReference type="ARBA" id="ARBA00022448"/>
    </source>
</evidence>
<feature type="transmembrane region" description="Helical" evidence="11">
    <location>
        <begin position="393"/>
        <end position="411"/>
    </location>
</feature>
<reference evidence="12 13" key="1">
    <citation type="submission" date="2014-11" db="EMBL/GenBank/DDBJ databases">
        <title>Genome sequence of Microbacterium mangrovi MUSC 115(T).</title>
        <authorList>
            <person name="Lee L.-H."/>
        </authorList>
    </citation>
    <scope>NUCLEOTIDE SEQUENCE [LARGE SCALE GENOMIC DNA]</scope>
    <source>
        <strain evidence="12 13">MUSC 115</strain>
    </source>
</reference>
<evidence type="ECO:0000256" key="1">
    <source>
        <dbReference type="ARBA" id="ARBA00004651"/>
    </source>
</evidence>
<feature type="transmembrane region" description="Helical" evidence="11">
    <location>
        <begin position="232"/>
        <end position="251"/>
    </location>
</feature>